<keyword evidence="5" id="KW-0813">Transport</keyword>
<dbReference type="Proteomes" id="UP000074119">
    <property type="component" value="Chromosome"/>
</dbReference>
<sequence>MSIFTLRNPVAKKRWQRFRQSKRGFYSTWILLVLTLGSFGAELIASNRALLVVYENQWYFPTFGDVRSGKEFGLDYSYEVNYRELQNQLSESGNGWVLMPLIPYSPLETDLIAGDFPPHAPSLSTGHYLGTDTSGRDVAARLLYGFRTAIVFSLLLLVFNYAIGVAIGCLMGFWGGAFDLIFQRIIEIWSNIPFLYVIMIVASIITPSFWSLLFIMAFFGWTAMTWYMRTATYKEVARDYVMAARAIGASGSRIVFRHILPNSVSTLVTFIPFSVASGITSLTALDYLGFGLPPPVSSWGELLKQGTENLESLWLVGSVVIAMTVILMLVAYIGEAIRDAYDPRQFSYYE</sequence>
<dbReference type="GO" id="GO:0055085">
    <property type="term" value="P:transmembrane transport"/>
    <property type="evidence" value="ECO:0007669"/>
    <property type="project" value="InterPro"/>
</dbReference>
<dbReference type="SUPFAM" id="SSF161098">
    <property type="entry name" value="MetI-like"/>
    <property type="match status" value="1"/>
</dbReference>
<evidence type="ECO:0000256" key="1">
    <source>
        <dbReference type="ARBA" id="ARBA00004651"/>
    </source>
</evidence>
<evidence type="ECO:0000313" key="7">
    <source>
        <dbReference type="EMBL" id="AMO68470.1"/>
    </source>
</evidence>
<feature type="transmembrane region" description="Helical" evidence="5">
    <location>
        <begin position="268"/>
        <end position="292"/>
    </location>
</feature>
<feature type="transmembrane region" description="Helical" evidence="5">
    <location>
        <begin position="312"/>
        <end position="334"/>
    </location>
</feature>
<keyword evidence="2 5" id="KW-0812">Transmembrane</keyword>
<evidence type="ECO:0000256" key="2">
    <source>
        <dbReference type="ARBA" id="ARBA00022692"/>
    </source>
</evidence>
<comment type="similarity">
    <text evidence="5">Belongs to the binding-protein-dependent transport system permease family.</text>
</comment>
<gene>
    <name evidence="7" type="ORF">AZF00_09225</name>
</gene>
<dbReference type="Pfam" id="PF00528">
    <property type="entry name" value="BPD_transp_1"/>
    <property type="match status" value="1"/>
</dbReference>
<keyword evidence="4 5" id="KW-0472">Membrane</keyword>
<dbReference type="InterPro" id="IPR035906">
    <property type="entry name" value="MetI-like_sf"/>
</dbReference>
<evidence type="ECO:0000256" key="3">
    <source>
        <dbReference type="ARBA" id="ARBA00022989"/>
    </source>
</evidence>
<dbReference type="AlphaFoldDB" id="A0A127M5E8"/>
<dbReference type="GO" id="GO:0042884">
    <property type="term" value="P:microcin transport"/>
    <property type="evidence" value="ECO:0007669"/>
    <property type="project" value="TreeGrafter"/>
</dbReference>
<comment type="subcellular location">
    <subcellularLocation>
        <location evidence="1 5">Cell membrane</location>
        <topology evidence="1 5">Multi-pass membrane protein</topology>
    </subcellularLocation>
</comment>
<dbReference type="InterPro" id="IPR000515">
    <property type="entry name" value="MetI-like"/>
</dbReference>
<reference evidence="7 8" key="1">
    <citation type="submission" date="2015-12" db="EMBL/GenBank/DDBJ databases">
        <authorList>
            <person name="Shamseldin A."/>
            <person name="Moawad H."/>
            <person name="Abd El-Rahim W.M."/>
            <person name="Sadowsky M.J."/>
        </authorList>
    </citation>
    <scope>NUCLEOTIDE SEQUENCE [LARGE SCALE GENOMIC DNA]</scope>
    <source>
        <strain evidence="7 8">SM2</strain>
    </source>
</reference>
<dbReference type="RefSeq" id="WP_008250172.1">
    <property type="nucleotide sequence ID" value="NZ_CP014544.1"/>
</dbReference>
<dbReference type="PANTHER" id="PTHR30325">
    <property type="entry name" value="MEMBRANE COMPONENT OF ABC TRANSPORTER"/>
    <property type="match status" value="1"/>
</dbReference>
<evidence type="ECO:0000259" key="6">
    <source>
        <dbReference type="PROSITE" id="PS50928"/>
    </source>
</evidence>
<dbReference type="STRING" id="1470434.AZF00_09225"/>
<dbReference type="EMBL" id="CP014544">
    <property type="protein sequence ID" value="AMO68470.1"/>
    <property type="molecule type" value="Genomic_DNA"/>
</dbReference>
<evidence type="ECO:0000256" key="5">
    <source>
        <dbReference type="RuleBase" id="RU363032"/>
    </source>
</evidence>
<dbReference type="CDD" id="cd06261">
    <property type="entry name" value="TM_PBP2"/>
    <property type="match status" value="1"/>
</dbReference>
<evidence type="ECO:0000256" key="4">
    <source>
        <dbReference type="ARBA" id="ARBA00023136"/>
    </source>
</evidence>
<dbReference type="Gene3D" id="1.10.3720.10">
    <property type="entry name" value="MetI-like"/>
    <property type="match status" value="1"/>
</dbReference>
<keyword evidence="3 5" id="KW-1133">Transmembrane helix</keyword>
<evidence type="ECO:0000313" key="8">
    <source>
        <dbReference type="Proteomes" id="UP000074119"/>
    </source>
</evidence>
<protein>
    <submittedName>
        <fullName evidence="7">Peptide ABC transporter permease</fullName>
    </submittedName>
</protein>
<feature type="domain" description="ABC transmembrane type-1" evidence="6">
    <location>
        <begin position="146"/>
        <end position="338"/>
    </location>
</feature>
<name>A0A127M5E8_9GAMM</name>
<dbReference type="PROSITE" id="PS50928">
    <property type="entry name" value="ABC_TM1"/>
    <property type="match status" value="1"/>
</dbReference>
<dbReference type="KEGG" id="zal:AZF00_09225"/>
<accession>A0A127M5E8</accession>
<proteinExistence type="inferred from homology"/>
<organism evidence="7 8">
    <name type="scientific">Zhongshania aliphaticivorans</name>
    <dbReference type="NCBI Taxonomy" id="1470434"/>
    <lineage>
        <taxon>Bacteria</taxon>
        <taxon>Pseudomonadati</taxon>
        <taxon>Pseudomonadota</taxon>
        <taxon>Gammaproteobacteria</taxon>
        <taxon>Cellvibrionales</taxon>
        <taxon>Spongiibacteraceae</taxon>
        <taxon>Zhongshania</taxon>
    </lineage>
</organism>
<feature type="transmembrane region" description="Helical" evidence="5">
    <location>
        <begin position="149"/>
        <end position="182"/>
    </location>
</feature>
<dbReference type="PANTHER" id="PTHR30325:SF0">
    <property type="entry name" value="INNER MEMBRANE ABC TRANSPORTER PERMEASE PROTEIN YEJE"/>
    <property type="match status" value="1"/>
</dbReference>
<feature type="transmembrane region" description="Helical" evidence="5">
    <location>
        <begin position="194"/>
        <end position="220"/>
    </location>
</feature>
<dbReference type="GO" id="GO:0005886">
    <property type="term" value="C:plasma membrane"/>
    <property type="evidence" value="ECO:0007669"/>
    <property type="project" value="UniProtKB-SubCell"/>
</dbReference>